<sequence length="115" mass="13084">MYDFSIISLDSWNDGGMIYCASLQIYDSNLKHHPYGKKDNQLKYQKLGVSYLKLLGIQNVTTEDLVFSEAGRQGNKICDFDINGRIAKKIIKTGLKSGAYLRDTYEPLNPQLFLI</sequence>
<gene>
    <name evidence="1" type="ORF">LCMAC201_05370</name>
</gene>
<dbReference type="EMBL" id="MK500363">
    <property type="protein sequence ID" value="QBK87624.1"/>
    <property type="molecule type" value="Genomic_DNA"/>
</dbReference>
<reference evidence="1" key="1">
    <citation type="journal article" date="2019" name="MBio">
        <title>Virus Genomes from Deep Sea Sediments Expand the Ocean Megavirome and Support Independent Origins of Viral Gigantism.</title>
        <authorList>
            <person name="Backstrom D."/>
            <person name="Yutin N."/>
            <person name="Jorgensen S.L."/>
            <person name="Dharamshi J."/>
            <person name="Homa F."/>
            <person name="Zaremba-Niedwiedzka K."/>
            <person name="Spang A."/>
            <person name="Wolf Y.I."/>
            <person name="Koonin E.V."/>
            <person name="Ettema T.J."/>
        </authorList>
    </citation>
    <scope>NUCLEOTIDE SEQUENCE</scope>
</reference>
<protein>
    <submittedName>
        <fullName evidence="1">Uncharacterized protein</fullName>
    </submittedName>
</protein>
<organism evidence="1">
    <name type="scientific">Marseillevirus LCMAC201</name>
    <dbReference type="NCBI Taxonomy" id="2506605"/>
    <lineage>
        <taxon>Viruses</taxon>
        <taxon>Varidnaviria</taxon>
        <taxon>Bamfordvirae</taxon>
        <taxon>Nucleocytoviricota</taxon>
        <taxon>Megaviricetes</taxon>
        <taxon>Pimascovirales</taxon>
        <taxon>Pimascovirales incertae sedis</taxon>
        <taxon>Marseilleviridae</taxon>
    </lineage>
</organism>
<name>A0A481YYK0_9VIRU</name>
<evidence type="ECO:0000313" key="1">
    <source>
        <dbReference type="EMBL" id="QBK87624.1"/>
    </source>
</evidence>
<accession>A0A481YYK0</accession>
<proteinExistence type="predicted"/>